<name>A0AAV5L7E5_9ROSI</name>
<sequence length="137" mass="14973">MKETKLAETDSTVQKAEDMVSTMLAKGFVLGKDAINKAKVFDEQHQLTSNPSATVASIDRKMGLSEKLSIGTAVVNDKMKEMDERFQGSENGKSAFAVSEQKASSAGSVIMSNRYVSAGALWFVHLVQLQRQQKMLV</sequence>
<gene>
    <name evidence="1" type="ORF">SLEP1_g41713</name>
</gene>
<proteinExistence type="predicted"/>
<dbReference type="AlphaFoldDB" id="A0AAV5L7E5"/>
<organism evidence="1 2">
    <name type="scientific">Rubroshorea leprosula</name>
    <dbReference type="NCBI Taxonomy" id="152421"/>
    <lineage>
        <taxon>Eukaryota</taxon>
        <taxon>Viridiplantae</taxon>
        <taxon>Streptophyta</taxon>
        <taxon>Embryophyta</taxon>
        <taxon>Tracheophyta</taxon>
        <taxon>Spermatophyta</taxon>
        <taxon>Magnoliopsida</taxon>
        <taxon>eudicotyledons</taxon>
        <taxon>Gunneridae</taxon>
        <taxon>Pentapetalae</taxon>
        <taxon>rosids</taxon>
        <taxon>malvids</taxon>
        <taxon>Malvales</taxon>
        <taxon>Dipterocarpaceae</taxon>
        <taxon>Rubroshorea</taxon>
    </lineage>
</organism>
<evidence type="ECO:0000313" key="2">
    <source>
        <dbReference type="Proteomes" id="UP001054252"/>
    </source>
</evidence>
<comment type="caution">
    <text evidence="1">The sequence shown here is derived from an EMBL/GenBank/DDBJ whole genome shotgun (WGS) entry which is preliminary data.</text>
</comment>
<accession>A0AAV5L7E5</accession>
<reference evidence="1 2" key="1">
    <citation type="journal article" date="2021" name="Commun. Biol.">
        <title>The genome of Shorea leprosula (Dipterocarpaceae) highlights the ecological relevance of drought in aseasonal tropical rainforests.</title>
        <authorList>
            <person name="Ng K.K.S."/>
            <person name="Kobayashi M.J."/>
            <person name="Fawcett J.A."/>
            <person name="Hatakeyama M."/>
            <person name="Paape T."/>
            <person name="Ng C.H."/>
            <person name="Ang C.C."/>
            <person name="Tnah L.H."/>
            <person name="Lee C.T."/>
            <person name="Nishiyama T."/>
            <person name="Sese J."/>
            <person name="O'Brien M.J."/>
            <person name="Copetti D."/>
            <person name="Mohd Noor M.I."/>
            <person name="Ong R.C."/>
            <person name="Putra M."/>
            <person name="Sireger I.Z."/>
            <person name="Indrioko S."/>
            <person name="Kosugi Y."/>
            <person name="Izuno A."/>
            <person name="Isagi Y."/>
            <person name="Lee S.L."/>
            <person name="Shimizu K.K."/>
        </authorList>
    </citation>
    <scope>NUCLEOTIDE SEQUENCE [LARGE SCALE GENOMIC DNA]</scope>
    <source>
        <strain evidence="1">214</strain>
    </source>
</reference>
<protein>
    <submittedName>
        <fullName evidence="1">Uncharacterized protein</fullName>
    </submittedName>
</protein>
<dbReference type="PANTHER" id="PTHR32343">
    <property type="entry name" value="SERINE/ARGININE-RICH SPLICING FACTOR"/>
    <property type="match status" value="1"/>
</dbReference>
<evidence type="ECO:0000313" key="1">
    <source>
        <dbReference type="EMBL" id="GKV33178.1"/>
    </source>
</evidence>
<keyword evidence="2" id="KW-1185">Reference proteome</keyword>
<dbReference type="Proteomes" id="UP001054252">
    <property type="component" value="Unassembled WGS sequence"/>
</dbReference>
<dbReference type="EMBL" id="BPVZ01000099">
    <property type="protein sequence ID" value="GKV33178.1"/>
    <property type="molecule type" value="Genomic_DNA"/>
</dbReference>
<dbReference type="PANTHER" id="PTHR32343:SF29">
    <property type="entry name" value="RNA-BINDING (RRM_RBD_RNP MOTIFS) FAMILY PROTEIN"/>
    <property type="match status" value="1"/>
</dbReference>